<dbReference type="EMBL" id="JQCR01000002">
    <property type="protein sequence ID" value="KGE18759.1"/>
    <property type="molecule type" value="Genomic_DNA"/>
</dbReference>
<dbReference type="STRING" id="268407.PWYN_04770"/>
<reference evidence="6 7" key="2">
    <citation type="submission" date="2014-10" db="EMBL/GenBank/DDBJ databases">
        <title>Comparative genomics of the Paenibacillus odorifer group.</title>
        <authorList>
            <person name="Tsai Y.-C."/>
            <person name="Martin N."/>
            <person name="Korlach J."/>
            <person name="Wiedmann M."/>
        </authorList>
    </citation>
    <scope>NUCLEOTIDE SEQUENCE [LARGE SCALE GENOMIC DNA]</scope>
    <source>
        <strain evidence="6 7">DSM 18334</strain>
    </source>
</reference>
<feature type="domain" description="SIS" evidence="5">
    <location>
        <begin position="200"/>
        <end position="338"/>
    </location>
</feature>
<gene>
    <name evidence="6" type="ORF">PWYN_04770</name>
</gene>
<sequence>MRKFSDDMLEQPYVLQQVASYYSTEEGRELLRSSKNLAERYAGRVIFSGMGSSYAASRLAGNYLWSLGIQAIYVEASELLHYGMKTMLDQSLLVLISQSGESIEIKEILQQLPPTVEVIGITNDPASTLARGSSLVFPLFAGDESTTSSKTYTAALAVTLLLCGSLAGLSPDLAIASIQAASSKISELDTNLASIDWGQVTEWVQAANAVYLIGRGPAVASALQGALTFKELVKVPAECMEAAQFRHGPLETVTDETLIFVFASQGATSEFAHSFVEELVNCGAKVIVIEEGIARIAHDAGYVRSRGAQVKLDEYFSTLVDIYPVQMAANSLAERFGISGFKWITKVTHKE</sequence>
<dbReference type="InterPro" id="IPR035490">
    <property type="entry name" value="GlmS/FrlB_SIS"/>
</dbReference>
<organism evidence="6 7">
    <name type="scientific">Paenibacillus wynnii</name>
    <dbReference type="NCBI Taxonomy" id="268407"/>
    <lineage>
        <taxon>Bacteria</taxon>
        <taxon>Bacillati</taxon>
        <taxon>Bacillota</taxon>
        <taxon>Bacilli</taxon>
        <taxon>Bacillales</taxon>
        <taxon>Paenibacillaceae</taxon>
        <taxon>Paenibacillus</taxon>
    </lineage>
</organism>
<keyword evidence="7" id="KW-1185">Reference proteome</keyword>
<dbReference type="CDD" id="cd05008">
    <property type="entry name" value="SIS_GlmS_GlmD_1"/>
    <property type="match status" value="1"/>
</dbReference>
<dbReference type="eggNOG" id="COG0449">
    <property type="taxonomic scope" value="Bacteria"/>
</dbReference>
<dbReference type="InterPro" id="IPR001347">
    <property type="entry name" value="SIS_dom"/>
</dbReference>
<dbReference type="Gene3D" id="3.40.50.10490">
    <property type="entry name" value="Glucose-6-phosphate isomerase like protein, domain 1"/>
    <property type="match status" value="2"/>
</dbReference>
<proteinExistence type="predicted"/>
<dbReference type="RefSeq" id="WP_036648993.1">
    <property type="nucleotide sequence ID" value="NZ_JQCR01000002.1"/>
</dbReference>
<evidence type="ECO:0000259" key="5">
    <source>
        <dbReference type="PROSITE" id="PS51464"/>
    </source>
</evidence>
<dbReference type="InterPro" id="IPR035466">
    <property type="entry name" value="GlmS/AgaS_SIS"/>
</dbReference>
<keyword evidence="6" id="KW-0032">Aminotransferase</keyword>
<name>A0A098M860_9BACL</name>
<dbReference type="PROSITE" id="PS51464">
    <property type="entry name" value="SIS"/>
    <property type="match status" value="2"/>
</dbReference>
<dbReference type="SUPFAM" id="SSF53697">
    <property type="entry name" value="SIS domain"/>
    <property type="match status" value="1"/>
</dbReference>
<dbReference type="OrthoDB" id="9779207at2"/>
<evidence type="ECO:0000313" key="7">
    <source>
        <dbReference type="Proteomes" id="UP000029734"/>
    </source>
</evidence>
<dbReference type="Pfam" id="PF01380">
    <property type="entry name" value="SIS"/>
    <property type="match status" value="2"/>
</dbReference>
<protein>
    <recommendedName>
        <fullName evidence="3">Glutamine--fructose-6-phosphate aminotransferase [isomerizing]</fullName>
        <ecNumber evidence="2">2.6.1.16</ecNumber>
    </recommendedName>
</protein>
<evidence type="ECO:0000256" key="1">
    <source>
        <dbReference type="ARBA" id="ARBA00001031"/>
    </source>
</evidence>
<dbReference type="PANTHER" id="PTHR10937:SF0">
    <property type="entry name" value="GLUTAMINE--FRUCTOSE-6-PHOSPHATE TRANSAMINASE (ISOMERIZING)"/>
    <property type="match status" value="1"/>
</dbReference>
<dbReference type="GO" id="GO:0005829">
    <property type="term" value="C:cytosol"/>
    <property type="evidence" value="ECO:0007669"/>
    <property type="project" value="TreeGrafter"/>
</dbReference>
<evidence type="ECO:0000256" key="2">
    <source>
        <dbReference type="ARBA" id="ARBA00012916"/>
    </source>
</evidence>
<dbReference type="CDD" id="cd05009">
    <property type="entry name" value="SIS_GlmS_GlmD_2"/>
    <property type="match status" value="1"/>
</dbReference>
<comment type="caution">
    <text evidence="6">The sequence shown here is derived from an EMBL/GenBank/DDBJ whole genome shotgun (WGS) entry which is preliminary data.</text>
</comment>
<dbReference type="AlphaFoldDB" id="A0A098M860"/>
<dbReference type="GO" id="GO:0006047">
    <property type="term" value="P:UDP-N-acetylglucosamine metabolic process"/>
    <property type="evidence" value="ECO:0007669"/>
    <property type="project" value="TreeGrafter"/>
</dbReference>
<dbReference type="PANTHER" id="PTHR10937">
    <property type="entry name" value="GLUCOSAMINE--FRUCTOSE-6-PHOSPHATE AMINOTRANSFERASE, ISOMERIZING"/>
    <property type="match status" value="1"/>
</dbReference>
<keyword evidence="6" id="KW-0808">Transferase</keyword>
<evidence type="ECO:0000313" key="6">
    <source>
        <dbReference type="EMBL" id="KGE18759.1"/>
    </source>
</evidence>
<dbReference type="EC" id="2.6.1.16" evidence="2"/>
<dbReference type="GO" id="GO:0006487">
    <property type="term" value="P:protein N-linked glycosylation"/>
    <property type="evidence" value="ECO:0007669"/>
    <property type="project" value="TreeGrafter"/>
</dbReference>
<dbReference type="GO" id="GO:0097367">
    <property type="term" value="F:carbohydrate derivative binding"/>
    <property type="evidence" value="ECO:0007669"/>
    <property type="project" value="InterPro"/>
</dbReference>
<feature type="domain" description="SIS" evidence="5">
    <location>
        <begin position="33"/>
        <end position="172"/>
    </location>
</feature>
<dbReference type="Proteomes" id="UP000029734">
    <property type="component" value="Unassembled WGS sequence"/>
</dbReference>
<dbReference type="GO" id="GO:0006002">
    <property type="term" value="P:fructose 6-phosphate metabolic process"/>
    <property type="evidence" value="ECO:0007669"/>
    <property type="project" value="TreeGrafter"/>
</dbReference>
<comment type="catalytic activity">
    <reaction evidence="1">
        <text>D-fructose 6-phosphate + L-glutamine = D-glucosamine 6-phosphate + L-glutamate</text>
        <dbReference type="Rhea" id="RHEA:13237"/>
        <dbReference type="ChEBI" id="CHEBI:29985"/>
        <dbReference type="ChEBI" id="CHEBI:58359"/>
        <dbReference type="ChEBI" id="CHEBI:58725"/>
        <dbReference type="ChEBI" id="CHEBI:61527"/>
        <dbReference type="EC" id="2.6.1.16"/>
    </reaction>
</comment>
<accession>A0A098M860</accession>
<keyword evidence="4" id="KW-0677">Repeat</keyword>
<evidence type="ECO:0000256" key="4">
    <source>
        <dbReference type="ARBA" id="ARBA00022737"/>
    </source>
</evidence>
<dbReference type="GO" id="GO:0004360">
    <property type="term" value="F:glutamine-fructose-6-phosphate transaminase (isomerizing) activity"/>
    <property type="evidence" value="ECO:0007669"/>
    <property type="project" value="UniProtKB-EC"/>
</dbReference>
<reference evidence="6 7" key="1">
    <citation type="submission" date="2014-08" db="EMBL/GenBank/DDBJ databases">
        <authorList>
            <person name="den Bakker H.C."/>
        </authorList>
    </citation>
    <scope>NUCLEOTIDE SEQUENCE [LARGE SCALE GENOMIC DNA]</scope>
    <source>
        <strain evidence="6 7">DSM 18334</strain>
    </source>
</reference>
<dbReference type="InterPro" id="IPR046348">
    <property type="entry name" value="SIS_dom_sf"/>
</dbReference>
<evidence type="ECO:0000256" key="3">
    <source>
        <dbReference type="ARBA" id="ARBA00016090"/>
    </source>
</evidence>